<dbReference type="InterPro" id="IPR006127">
    <property type="entry name" value="ZnuA-like"/>
</dbReference>
<evidence type="ECO:0000313" key="8">
    <source>
        <dbReference type="Proteomes" id="UP000429958"/>
    </source>
</evidence>
<keyword evidence="8" id="KW-1185">Reference proteome</keyword>
<evidence type="ECO:0000256" key="2">
    <source>
        <dbReference type="ARBA" id="ARBA00022448"/>
    </source>
</evidence>
<feature type="compositionally biased region" description="Basic and acidic residues" evidence="5">
    <location>
        <begin position="53"/>
        <end position="63"/>
    </location>
</feature>
<reference evidence="7 8" key="1">
    <citation type="submission" date="2019-08" db="EMBL/GenBank/DDBJ databases">
        <title>In-depth cultivation of the pig gut microbiome towards novel bacterial diversity and tailored functional studies.</title>
        <authorList>
            <person name="Wylensek D."/>
            <person name="Hitch T.C.A."/>
            <person name="Clavel T."/>
        </authorList>
    </citation>
    <scope>NUCLEOTIDE SEQUENCE [LARGE SCALE GENOMIC DNA]</scope>
    <source>
        <strain evidence="7 8">WCA-389-WT-23D1</strain>
    </source>
</reference>
<comment type="similarity">
    <text evidence="1 4">Belongs to the bacterial solute-binding protein 9 family.</text>
</comment>
<protein>
    <submittedName>
        <fullName evidence="7">Zinc ABC transporter substrate-binding protein</fullName>
    </submittedName>
</protein>
<dbReference type="Proteomes" id="UP000429958">
    <property type="component" value="Unassembled WGS sequence"/>
</dbReference>
<dbReference type="PRINTS" id="PR00690">
    <property type="entry name" value="ADHESNFAMILY"/>
</dbReference>
<dbReference type="RefSeq" id="WP_154470950.1">
    <property type="nucleotide sequence ID" value="NZ_DBEWUL010000120.1"/>
</dbReference>
<dbReference type="GO" id="GO:0007155">
    <property type="term" value="P:cell adhesion"/>
    <property type="evidence" value="ECO:0007669"/>
    <property type="project" value="InterPro"/>
</dbReference>
<dbReference type="PRINTS" id="PR00691">
    <property type="entry name" value="ADHESINB"/>
</dbReference>
<feature type="compositionally biased region" description="Low complexity" evidence="5">
    <location>
        <begin position="43"/>
        <end position="52"/>
    </location>
</feature>
<dbReference type="Gene3D" id="3.40.50.1980">
    <property type="entry name" value="Nitrogenase molybdenum iron protein domain"/>
    <property type="match status" value="2"/>
</dbReference>
<dbReference type="InterPro" id="IPR006129">
    <property type="entry name" value="AdhesinB"/>
</dbReference>
<evidence type="ECO:0000256" key="4">
    <source>
        <dbReference type="RuleBase" id="RU003512"/>
    </source>
</evidence>
<proteinExistence type="inferred from homology"/>
<dbReference type="AlphaFoldDB" id="A0A7X2TBX9"/>
<feature type="chain" id="PRO_5039452462" evidence="6">
    <location>
        <begin position="25"/>
        <end position="348"/>
    </location>
</feature>
<sequence>MKKNSIKSLNVLAMTALLSVAVLSGCSGTKGLGETSSAAAATAKESETTAATESKEALTEAESKDTGGGKLKVIASFYPMYDFAVKIGGDRAEVVCMVPSGTEPHDWEPSASDLKNLEEADLFVYNGAGMEHWVEDVLAGLDHKALVIAEASQGLTFLEGHSHEEEGEEEGHDHGHYDPHVWLSPMNGKKEMEHIKNAYIEADPDHKDYYEANYETYAARFDQLDQSYKDTLASLPNKDIVVSHEAFGYLCNAYGLNQMGIEGLSPDSEPDPARMAEIIDFVKERNVKVIFFEELVSPKVAEAVAKETGAVTQVLNPLEGLSDEELKKGADYFSVMEDNLKQLENALK</sequence>
<evidence type="ECO:0000256" key="5">
    <source>
        <dbReference type="SAM" id="MobiDB-lite"/>
    </source>
</evidence>
<dbReference type="GO" id="GO:0030001">
    <property type="term" value="P:metal ion transport"/>
    <property type="evidence" value="ECO:0007669"/>
    <property type="project" value="InterPro"/>
</dbReference>
<dbReference type="SUPFAM" id="SSF53807">
    <property type="entry name" value="Helical backbone' metal receptor"/>
    <property type="match status" value="1"/>
</dbReference>
<name>A0A7X2TBX9_9CLOT</name>
<keyword evidence="2 4" id="KW-0813">Transport</keyword>
<dbReference type="CDD" id="cd01017">
    <property type="entry name" value="AdcA"/>
    <property type="match status" value="1"/>
</dbReference>
<evidence type="ECO:0000256" key="3">
    <source>
        <dbReference type="ARBA" id="ARBA00022729"/>
    </source>
</evidence>
<feature type="region of interest" description="Disordered" evidence="5">
    <location>
        <begin position="43"/>
        <end position="63"/>
    </location>
</feature>
<keyword evidence="3 6" id="KW-0732">Signal</keyword>
<organism evidence="7 8">
    <name type="scientific">Clostridium porci</name>
    <dbReference type="NCBI Taxonomy" id="2605778"/>
    <lineage>
        <taxon>Bacteria</taxon>
        <taxon>Bacillati</taxon>
        <taxon>Bacillota</taxon>
        <taxon>Clostridia</taxon>
        <taxon>Eubacteriales</taxon>
        <taxon>Clostridiaceae</taxon>
        <taxon>Clostridium</taxon>
    </lineage>
</organism>
<dbReference type="PROSITE" id="PS51257">
    <property type="entry name" value="PROKAR_LIPOPROTEIN"/>
    <property type="match status" value="1"/>
</dbReference>
<evidence type="ECO:0000256" key="1">
    <source>
        <dbReference type="ARBA" id="ARBA00011028"/>
    </source>
</evidence>
<dbReference type="InterPro" id="IPR006128">
    <property type="entry name" value="Lipoprotein_PsaA-like"/>
</dbReference>
<dbReference type="PANTHER" id="PTHR42953">
    <property type="entry name" value="HIGH-AFFINITY ZINC UPTAKE SYSTEM PROTEIN ZNUA-RELATED"/>
    <property type="match status" value="1"/>
</dbReference>
<dbReference type="InterPro" id="IPR050492">
    <property type="entry name" value="Bact_metal-bind_prot9"/>
</dbReference>
<dbReference type="PANTHER" id="PTHR42953:SF3">
    <property type="entry name" value="HIGH-AFFINITY ZINC UPTAKE SYSTEM PROTEIN ZNUA"/>
    <property type="match status" value="1"/>
</dbReference>
<feature type="signal peptide" evidence="6">
    <location>
        <begin position="1"/>
        <end position="24"/>
    </location>
</feature>
<evidence type="ECO:0000256" key="6">
    <source>
        <dbReference type="SAM" id="SignalP"/>
    </source>
</evidence>
<evidence type="ECO:0000313" key="7">
    <source>
        <dbReference type="EMBL" id="MSS35543.1"/>
    </source>
</evidence>
<gene>
    <name evidence="7" type="ORF">FYJ39_02845</name>
</gene>
<comment type="caution">
    <text evidence="7">The sequence shown here is derived from an EMBL/GenBank/DDBJ whole genome shotgun (WGS) entry which is preliminary data.</text>
</comment>
<dbReference type="GO" id="GO:0046872">
    <property type="term" value="F:metal ion binding"/>
    <property type="evidence" value="ECO:0007669"/>
    <property type="project" value="InterPro"/>
</dbReference>
<dbReference type="Pfam" id="PF01297">
    <property type="entry name" value="ZnuA"/>
    <property type="match status" value="1"/>
</dbReference>
<dbReference type="EMBL" id="VUMD01000002">
    <property type="protein sequence ID" value="MSS35543.1"/>
    <property type="molecule type" value="Genomic_DNA"/>
</dbReference>
<accession>A0A7X2TBX9</accession>